<dbReference type="Pfam" id="PF11836">
    <property type="entry name" value="Phage_TAC_11"/>
    <property type="match status" value="1"/>
</dbReference>
<dbReference type="Proteomes" id="UP001169063">
    <property type="component" value="Unassembled WGS sequence"/>
</dbReference>
<keyword evidence="2" id="KW-1185">Reference proteome</keyword>
<evidence type="ECO:0000313" key="2">
    <source>
        <dbReference type="Proteomes" id="UP001169063"/>
    </source>
</evidence>
<organism evidence="1 2">
    <name type="scientific">Peiella sedimenti</name>
    <dbReference type="NCBI Taxonomy" id="3061083"/>
    <lineage>
        <taxon>Bacteria</taxon>
        <taxon>Pseudomonadati</taxon>
        <taxon>Pseudomonadota</taxon>
        <taxon>Alphaproteobacteria</taxon>
        <taxon>Caulobacterales</taxon>
        <taxon>Caulobacteraceae</taxon>
        <taxon>Peiella</taxon>
    </lineage>
</organism>
<accession>A0ABT8SHU1</accession>
<dbReference type="InterPro" id="IPR021791">
    <property type="entry name" value="Phage_TAC_11"/>
</dbReference>
<name>A0ABT8SHU1_9CAUL</name>
<dbReference type="EMBL" id="JAUKTR010000001">
    <property type="protein sequence ID" value="MDO1558118.1"/>
    <property type="molecule type" value="Genomic_DNA"/>
</dbReference>
<gene>
    <name evidence="1" type="ORF">Q0812_01575</name>
</gene>
<sequence length="92" mass="9130">MNGVRGEVEAELGGRMRRLCLTLGALAEIETALGVGGAGALAERMAGLSAREVEAVLAALLKGGAEGDADLSDVTPLEAARAIAAAFRAAAP</sequence>
<reference evidence="1" key="1">
    <citation type="submission" date="2023-07" db="EMBL/GenBank/DDBJ databases">
        <title>Brevundimonas soil sp. nov., isolated from the soil of chemical plant.</title>
        <authorList>
            <person name="Wu N."/>
        </authorList>
    </citation>
    <scope>NUCLEOTIDE SEQUENCE</scope>
    <source>
        <strain evidence="1">XZ-24</strain>
    </source>
</reference>
<protein>
    <submittedName>
        <fullName evidence="1">GTA-gp10 family protein</fullName>
    </submittedName>
</protein>
<evidence type="ECO:0000313" key="1">
    <source>
        <dbReference type="EMBL" id="MDO1558118.1"/>
    </source>
</evidence>
<comment type="caution">
    <text evidence="1">The sequence shown here is derived from an EMBL/GenBank/DDBJ whole genome shotgun (WGS) entry which is preliminary data.</text>
</comment>
<dbReference type="RefSeq" id="WP_302108539.1">
    <property type="nucleotide sequence ID" value="NZ_JAUKTR010000001.1"/>
</dbReference>
<proteinExistence type="predicted"/>